<feature type="domain" description="Telomeric single stranded DNA binding POT1/Cdc13" evidence="6">
    <location>
        <begin position="333"/>
        <end position="448"/>
    </location>
</feature>
<dbReference type="HOGENOM" id="CLU_009829_0_0_1"/>
<dbReference type="InterPro" id="IPR012340">
    <property type="entry name" value="NA-bd_OB-fold"/>
</dbReference>
<dbReference type="GO" id="GO:0016233">
    <property type="term" value="P:telomere capping"/>
    <property type="evidence" value="ECO:0007669"/>
    <property type="project" value="TreeGrafter"/>
</dbReference>
<evidence type="ECO:0000256" key="3">
    <source>
        <dbReference type="ARBA" id="ARBA00022895"/>
    </source>
</evidence>
<organism evidence="7 8">
    <name type="scientific">Suillus luteus UH-Slu-Lm8-n1</name>
    <dbReference type="NCBI Taxonomy" id="930992"/>
    <lineage>
        <taxon>Eukaryota</taxon>
        <taxon>Fungi</taxon>
        <taxon>Dikarya</taxon>
        <taxon>Basidiomycota</taxon>
        <taxon>Agaricomycotina</taxon>
        <taxon>Agaricomycetes</taxon>
        <taxon>Agaricomycetidae</taxon>
        <taxon>Boletales</taxon>
        <taxon>Suillineae</taxon>
        <taxon>Suillaceae</taxon>
        <taxon>Suillus</taxon>
    </lineage>
</organism>
<keyword evidence="2" id="KW-0158">Chromosome</keyword>
<dbReference type="EMBL" id="KN835188">
    <property type="protein sequence ID" value="KIK44550.1"/>
    <property type="molecule type" value="Genomic_DNA"/>
</dbReference>
<proteinExistence type="predicted"/>
<dbReference type="GO" id="GO:0032210">
    <property type="term" value="P:regulation of telomere maintenance via telomerase"/>
    <property type="evidence" value="ECO:0007669"/>
    <property type="project" value="TreeGrafter"/>
</dbReference>
<evidence type="ECO:0000259" key="6">
    <source>
        <dbReference type="Pfam" id="PF02765"/>
    </source>
</evidence>
<dbReference type="InterPro" id="IPR028389">
    <property type="entry name" value="POT1"/>
</dbReference>
<dbReference type="STRING" id="930992.A0A0D0A3J0"/>
<comment type="subcellular location">
    <subcellularLocation>
        <location evidence="1">Chromosome</location>
        <location evidence="1">Telomere</location>
    </subcellularLocation>
</comment>
<dbReference type="SUPFAM" id="SSF50249">
    <property type="entry name" value="Nucleic acid-binding proteins"/>
    <property type="match status" value="2"/>
</dbReference>
<reference evidence="7 8" key="1">
    <citation type="submission" date="2014-04" db="EMBL/GenBank/DDBJ databases">
        <authorList>
            <consortium name="DOE Joint Genome Institute"/>
            <person name="Kuo A."/>
            <person name="Ruytinx J."/>
            <person name="Rineau F."/>
            <person name="Colpaert J."/>
            <person name="Kohler A."/>
            <person name="Nagy L.G."/>
            <person name="Floudas D."/>
            <person name="Copeland A."/>
            <person name="Barry K.W."/>
            <person name="Cichocki N."/>
            <person name="Veneault-Fourrey C."/>
            <person name="LaButti K."/>
            <person name="Lindquist E.A."/>
            <person name="Lipzen A."/>
            <person name="Lundell T."/>
            <person name="Morin E."/>
            <person name="Murat C."/>
            <person name="Sun H."/>
            <person name="Tunlid A."/>
            <person name="Henrissat B."/>
            <person name="Grigoriev I.V."/>
            <person name="Hibbett D.S."/>
            <person name="Martin F."/>
            <person name="Nordberg H.P."/>
            <person name="Cantor M.N."/>
            <person name="Hua S.X."/>
        </authorList>
    </citation>
    <scope>NUCLEOTIDE SEQUENCE [LARGE SCALE GENOMIC DNA]</scope>
    <source>
        <strain evidence="7 8">UH-Slu-Lm8-n1</strain>
    </source>
</reference>
<name>A0A0D0A3J0_9AGAM</name>
<evidence type="ECO:0000256" key="1">
    <source>
        <dbReference type="ARBA" id="ARBA00004574"/>
    </source>
</evidence>
<accession>A0A0D0A3J0</accession>
<dbReference type="InParanoid" id="A0A0D0A3J0"/>
<dbReference type="OrthoDB" id="2186770at2759"/>
<keyword evidence="3" id="KW-0779">Telomere</keyword>
<feature type="compositionally biased region" description="Polar residues" evidence="5">
    <location>
        <begin position="206"/>
        <end position="217"/>
    </location>
</feature>
<dbReference type="Gene3D" id="2.40.50.140">
    <property type="entry name" value="Nucleic acid-binding proteins"/>
    <property type="match status" value="3"/>
</dbReference>
<dbReference type="PANTHER" id="PTHR14513:SF0">
    <property type="entry name" value="PROTECTION OF TELOMERES PROTEIN 1"/>
    <property type="match status" value="1"/>
</dbReference>
<keyword evidence="4" id="KW-0238">DNA-binding</keyword>
<evidence type="ECO:0000256" key="4">
    <source>
        <dbReference type="ARBA" id="ARBA00023125"/>
    </source>
</evidence>
<dbReference type="GO" id="GO:0000783">
    <property type="term" value="C:nuclear telomere cap complex"/>
    <property type="evidence" value="ECO:0007669"/>
    <property type="project" value="TreeGrafter"/>
</dbReference>
<feature type="compositionally biased region" description="Basic residues" evidence="5">
    <location>
        <begin position="230"/>
        <end position="240"/>
    </location>
</feature>
<evidence type="ECO:0000313" key="7">
    <source>
        <dbReference type="EMBL" id="KIK44550.1"/>
    </source>
</evidence>
<gene>
    <name evidence="7" type="ORF">CY34DRAFT_802531</name>
</gene>
<dbReference type="GO" id="GO:0010521">
    <property type="term" value="F:telomerase inhibitor activity"/>
    <property type="evidence" value="ECO:0007669"/>
    <property type="project" value="TreeGrafter"/>
</dbReference>
<feature type="region of interest" description="Disordered" evidence="5">
    <location>
        <begin position="173"/>
        <end position="321"/>
    </location>
</feature>
<dbReference type="Proteomes" id="UP000054485">
    <property type="component" value="Unassembled WGS sequence"/>
</dbReference>
<evidence type="ECO:0000256" key="5">
    <source>
        <dbReference type="SAM" id="MobiDB-lite"/>
    </source>
</evidence>
<protein>
    <recommendedName>
        <fullName evidence="6">Telomeric single stranded DNA binding POT1/Cdc13 domain-containing protein</fullName>
    </recommendedName>
</protein>
<dbReference type="InterPro" id="IPR011564">
    <property type="entry name" value="Telomer_end-bd_POT1/Cdc13"/>
</dbReference>
<dbReference type="PANTHER" id="PTHR14513">
    <property type="entry name" value="PROTECTION OF TELOMERES 1"/>
    <property type="match status" value="1"/>
</dbReference>
<feature type="compositionally biased region" description="Low complexity" evidence="5">
    <location>
        <begin position="283"/>
        <end position="298"/>
    </location>
</feature>
<reference evidence="8" key="2">
    <citation type="submission" date="2015-01" db="EMBL/GenBank/DDBJ databases">
        <title>Evolutionary Origins and Diversification of the Mycorrhizal Mutualists.</title>
        <authorList>
            <consortium name="DOE Joint Genome Institute"/>
            <consortium name="Mycorrhizal Genomics Consortium"/>
            <person name="Kohler A."/>
            <person name="Kuo A."/>
            <person name="Nagy L.G."/>
            <person name="Floudas D."/>
            <person name="Copeland A."/>
            <person name="Barry K.W."/>
            <person name="Cichocki N."/>
            <person name="Veneault-Fourrey C."/>
            <person name="LaButti K."/>
            <person name="Lindquist E.A."/>
            <person name="Lipzen A."/>
            <person name="Lundell T."/>
            <person name="Morin E."/>
            <person name="Murat C."/>
            <person name="Riley R."/>
            <person name="Ohm R."/>
            <person name="Sun H."/>
            <person name="Tunlid A."/>
            <person name="Henrissat B."/>
            <person name="Grigoriev I.V."/>
            <person name="Hibbett D.S."/>
            <person name="Martin F."/>
        </authorList>
    </citation>
    <scope>NUCLEOTIDE SEQUENCE [LARGE SCALE GENOMIC DNA]</scope>
    <source>
        <strain evidence="8">UH-Slu-Lm8-n1</strain>
    </source>
</reference>
<keyword evidence="8" id="KW-1185">Reference proteome</keyword>
<dbReference type="GO" id="GO:0098505">
    <property type="term" value="F:G-rich strand telomeric DNA binding"/>
    <property type="evidence" value="ECO:0007669"/>
    <property type="project" value="TreeGrafter"/>
</dbReference>
<evidence type="ECO:0000313" key="8">
    <source>
        <dbReference type="Proteomes" id="UP000054485"/>
    </source>
</evidence>
<dbReference type="Pfam" id="PF02765">
    <property type="entry name" value="POT1"/>
    <property type="match status" value="1"/>
</dbReference>
<sequence length="788" mass="88913">MKRFSVAEESSPKRPRLEDNLSLFDEARRKNATDLLDLETDETNNIEAKVHMIFPSVDRQHQVNVEMHEHGKVYRCLVLISSKVVELLPFPFIINERICISLKGAQIRPRAPSSAPCHLPVALVFKEGIAVMVMSGPSAGKVFSTFEVDWYSTTGDIPRVKDVVQQHCTEDVEMRNTNPPSKNPHPEIVTSQKAREEPMAVLAPQQRLSSSAANLPQSGVELPEKELTKQQKRRRKRQARKSAALEIRPKSGGHETTVPQAEAVAPRAPSSPPTAVRTLPQVPSSERTSSEQTSSPSPNRASPISSTHDRASNRGSLAMKTGMTTAEAVGCMPIRKVEMRKDPFSIIGVVTSSKPITQTRSKEWSRNFVIADPSCMEEGVVTYNLKVNCFQKKRIEWLPQAEFGDIVIFRDLKTSVWAGGFNAVGYGDTLRWVTYDTQTRRFRDPDRVDASDSEKLPYYEPNIQGKEAEYCAKLADWWQVLQGGQHGVTTVQCTPYPSREHHLISEVTEDTSPEGYFDCTVEILHIYENTDRPHTVYVTDYTINPDANPPQARWCSPELSPYVFKMEMWDSAKLLAKSMQPGEFWCLPNTRVRTDTYHHLHGKLVVTQKSKKLDEVANGENLHFRALLERKKTFEQGGASVSSARFDTKLIEAVDGEVGFFHCTVEALHVDLASAEGPVFYVTDYTFNHDLLNPREQVSWALGLDRRIVKIVLEDGQKERARDLQPGAMYRIRNLRLIKRAGVNGAFGRLGGDERLIIAVNDLMKNDVQALIQHKEKWKLTMHDTYLK</sequence>
<dbReference type="AlphaFoldDB" id="A0A0D0A3J0"/>
<evidence type="ECO:0000256" key="2">
    <source>
        <dbReference type="ARBA" id="ARBA00022454"/>
    </source>
</evidence>